<keyword evidence="1" id="KW-0805">Transcription regulation</keyword>
<dbReference type="GO" id="GO:0003677">
    <property type="term" value="F:DNA binding"/>
    <property type="evidence" value="ECO:0007669"/>
    <property type="project" value="UniProtKB-KW"/>
</dbReference>
<dbReference type="OrthoDB" id="9812290at2"/>
<dbReference type="HOGENOM" id="CLU_017584_5_4_5"/>
<evidence type="ECO:0000256" key="3">
    <source>
        <dbReference type="ARBA" id="ARBA00023163"/>
    </source>
</evidence>
<dbReference type="GeneID" id="7331402"/>
<dbReference type="PANTHER" id="PTHR43537:SF41">
    <property type="entry name" value="TRANSCRIPTIONAL REGULATORY PROTEIN"/>
    <property type="match status" value="1"/>
</dbReference>
<dbReference type="AlphaFoldDB" id="A0A0H3C8C4"/>
<dbReference type="SMART" id="SM00345">
    <property type="entry name" value="HTH_GNTR"/>
    <property type="match status" value="1"/>
</dbReference>
<evidence type="ECO:0000259" key="4">
    <source>
        <dbReference type="PROSITE" id="PS50949"/>
    </source>
</evidence>
<accession>A0A0H3C8C4</accession>
<dbReference type="EMBL" id="CP001340">
    <property type="protein sequence ID" value="ACL95319.1"/>
    <property type="molecule type" value="Genomic_DNA"/>
</dbReference>
<dbReference type="InterPro" id="IPR036390">
    <property type="entry name" value="WH_DNA-bd_sf"/>
</dbReference>
<dbReference type="PhylomeDB" id="A0A0H3C8C4"/>
<dbReference type="Gene3D" id="1.10.10.10">
    <property type="entry name" value="Winged helix-like DNA-binding domain superfamily/Winged helix DNA-binding domain"/>
    <property type="match status" value="1"/>
</dbReference>
<keyword evidence="3" id="KW-0804">Transcription</keyword>
<gene>
    <name evidence="5" type="ordered locus">CCNA_01854</name>
</gene>
<dbReference type="RefSeq" id="WP_010919644.1">
    <property type="nucleotide sequence ID" value="NC_011916.1"/>
</dbReference>
<sequence>MIRSAPNAAAAVAVHLRDQIVQGLLRPGTLLRQEAVAAELGVSRIPVFHALAKLESEGLIEISPNRAAFVSTPSVARCLEIFDLRRLLESDMLARSIGQHTPKTLRAVRAVMLELEDDEGPRAWIAADRRYYAALYAPADRDLTLMTVQNLRNAVDRIYLASELPVLEREAWLGRYQGLFDAVAAGDLERSALLLGQNIQAMQSLVASLLPDRPANGTTGA</sequence>
<proteinExistence type="predicted"/>
<dbReference type="SUPFAM" id="SSF48008">
    <property type="entry name" value="GntR ligand-binding domain-like"/>
    <property type="match status" value="1"/>
</dbReference>
<evidence type="ECO:0000313" key="5">
    <source>
        <dbReference type="EMBL" id="ACL95319.1"/>
    </source>
</evidence>
<dbReference type="InterPro" id="IPR036388">
    <property type="entry name" value="WH-like_DNA-bd_sf"/>
</dbReference>
<keyword evidence="6" id="KW-1185">Reference proteome</keyword>
<feature type="domain" description="HTH gntR-type" evidence="4">
    <location>
        <begin position="6"/>
        <end position="73"/>
    </location>
</feature>
<dbReference type="InterPro" id="IPR008920">
    <property type="entry name" value="TF_FadR/GntR_C"/>
</dbReference>
<dbReference type="SMR" id="A0A0H3C8C4"/>
<dbReference type="KEGG" id="ccs:CCNA_01854"/>
<dbReference type="SMART" id="SM00895">
    <property type="entry name" value="FCD"/>
    <property type="match status" value="1"/>
</dbReference>
<dbReference type="PROSITE" id="PS50949">
    <property type="entry name" value="HTH_GNTR"/>
    <property type="match status" value="1"/>
</dbReference>
<dbReference type="RefSeq" id="YP_002517227.1">
    <property type="nucleotide sequence ID" value="NC_011916.1"/>
</dbReference>
<protein>
    <submittedName>
        <fullName evidence="5">GntR-family transcriptional regulator</fullName>
    </submittedName>
</protein>
<organism evidence="5 6">
    <name type="scientific">Caulobacter vibrioides (strain NA1000 / CB15N)</name>
    <name type="common">Caulobacter crescentus</name>
    <dbReference type="NCBI Taxonomy" id="565050"/>
    <lineage>
        <taxon>Bacteria</taxon>
        <taxon>Pseudomonadati</taxon>
        <taxon>Pseudomonadota</taxon>
        <taxon>Alphaproteobacteria</taxon>
        <taxon>Caulobacterales</taxon>
        <taxon>Caulobacteraceae</taxon>
        <taxon>Caulobacter</taxon>
    </lineage>
</organism>
<dbReference type="CDD" id="cd07377">
    <property type="entry name" value="WHTH_GntR"/>
    <property type="match status" value="1"/>
</dbReference>
<keyword evidence="2" id="KW-0238">DNA-binding</keyword>
<dbReference type="PANTHER" id="PTHR43537">
    <property type="entry name" value="TRANSCRIPTIONAL REGULATOR, GNTR FAMILY"/>
    <property type="match status" value="1"/>
</dbReference>
<dbReference type="InterPro" id="IPR000524">
    <property type="entry name" value="Tscrpt_reg_HTH_GntR"/>
</dbReference>
<dbReference type="GO" id="GO:0003700">
    <property type="term" value="F:DNA-binding transcription factor activity"/>
    <property type="evidence" value="ECO:0007669"/>
    <property type="project" value="InterPro"/>
</dbReference>
<dbReference type="Gene3D" id="1.20.120.530">
    <property type="entry name" value="GntR ligand-binding domain-like"/>
    <property type="match status" value="1"/>
</dbReference>
<dbReference type="PATRIC" id="fig|565050.3.peg.1818"/>
<evidence type="ECO:0000256" key="2">
    <source>
        <dbReference type="ARBA" id="ARBA00023125"/>
    </source>
</evidence>
<dbReference type="Pfam" id="PF07729">
    <property type="entry name" value="FCD"/>
    <property type="match status" value="1"/>
</dbReference>
<evidence type="ECO:0000256" key="1">
    <source>
        <dbReference type="ARBA" id="ARBA00023015"/>
    </source>
</evidence>
<evidence type="ECO:0000313" key="6">
    <source>
        <dbReference type="Proteomes" id="UP000001364"/>
    </source>
</evidence>
<dbReference type="SUPFAM" id="SSF46785">
    <property type="entry name" value="Winged helix' DNA-binding domain"/>
    <property type="match status" value="1"/>
</dbReference>
<dbReference type="Proteomes" id="UP000001364">
    <property type="component" value="Chromosome"/>
</dbReference>
<dbReference type="InterPro" id="IPR011711">
    <property type="entry name" value="GntR_C"/>
</dbReference>
<dbReference type="Pfam" id="PF00392">
    <property type="entry name" value="GntR"/>
    <property type="match status" value="1"/>
</dbReference>
<reference evidence="5 6" key="1">
    <citation type="journal article" date="2010" name="J. Bacteriol.">
        <title>The genetic basis of laboratory adaptation in Caulobacter crescentus.</title>
        <authorList>
            <person name="Marks M.E."/>
            <person name="Castro-Rojas C.M."/>
            <person name="Teiling C."/>
            <person name="Du L."/>
            <person name="Kapatral V."/>
            <person name="Walunas T.L."/>
            <person name="Crosson S."/>
        </authorList>
    </citation>
    <scope>NUCLEOTIDE SEQUENCE [LARGE SCALE GENOMIC DNA]</scope>
    <source>
        <strain evidence="6">NA1000 / CB15N</strain>
    </source>
</reference>
<name>A0A0H3C8C4_CAUVN</name>